<dbReference type="GO" id="GO:0007166">
    <property type="term" value="P:cell surface receptor signaling pathway"/>
    <property type="evidence" value="ECO:0007669"/>
    <property type="project" value="InterPro"/>
</dbReference>
<name>A0AAF0X7N7_DAUCS</name>
<dbReference type="SUPFAM" id="SSF56112">
    <property type="entry name" value="Protein kinase-like (PK-like)"/>
    <property type="match status" value="1"/>
</dbReference>
<dbReference type="Proteomes" id="UP000077755">
    <property type="component" value="Chromosome 5"/>
</dbReference>
<dbReference type="PANTHER" id="PTHR27005:SF283">
    <property type="entry name" value="OS02G0633066 PROTEIN"/>
    <property type="match status" value="1"/>
</dbReference>
<accession>A0AAF0X7N7</accession>
<dbReference type="InterPro" id="IPR011009">
    <property type="entry name" value="Kinase-like_dom_sf"/>
</dbReference>
<evidence type="ECO:0000256" key="4">
    <source>
        <dbReference type="ARBA" id="ARBA00047951"/>
    </source>
</evidence>
<dbReference type="Gene3D" id="1.10.510.10">
    <property type="entry name" value="Transferase(Phosphotransferase) domain 1"/>
    <property type="match status" value="1"/>
</dbReference>
<comment type="catalytic activity">
    <reaction evidence="4">
        <text>L-threonyl-[protein] + ATP = O-phospho-L-threonyl-[protein] + ADP + H(+)</text>
        <dbReference type="Rhea" id="RHEA:46608"/>
        <dbReference type="Rhea" id="RHEA-COMP:11060"/>
        <dbReference type="Rhea" id="RHEA-COMP:11605"/>
        <dbReference type="ChEBI" id="CHEBI:15378"/>
        <dbReference type="ChEBI" id="CHEBI:30013"/>
        <dbReference type="ChEBI" id="CHEBI:30616"/>
        <dbReference type="ChEBI" id="CHEBI:61977"/>
        <dbReference type="ChEBI" id="CHEBI:456216"/>
    </reaction>
</comment>
<dbReference type="InterPro" id="IPR008271">
    <property type="entry name" value="Ser/Thr_kinase_AS"/>
</dbReference>
<feature type="chain" id="PRO_5042262458" description="Protein kinase domain-containing protein" evidence="5">
    <location>
        <begin position="20"/>
        <end position="293"/>
    </location>
</feature>
<dbReference type="PANTHER" id="PTHR27005">
    <property type="entry name" value="WALL-ASSOCIATED RECEPTOR KINASE-LIKE 21"/>
    <property type="match status" value="1"/>
</dbReference>
<feature type="signal peptide" evidence="5">
    <location>
        <begin position="1"/>
        <end position="19"/>
    </location>
</feature>
<dbReference type="InterPro" id="IPR000719">
    <property type="entry name" value="Prot_kinase_dom"/>
</dbReference>
<sequence>MYLLLVLLVCALELEGATSECNTATEIDNSHSIMDVGAFAKRGCQSQCGNLKVPYPIAAESSGALAYLHSAASIPIIHRDVKLANILLDDNHVAKISDFGASRLVPLDQTQVTTLVQGTLGYLDPEYFHNGQLTDKSDVYSFGVVLAELLTARKPICMERSPEDRNLATYFITAVNENRLFQILEPRVLKEGTLEQLEAAARLVIRCLSLNGKERPTMKEVTIEIDSLRKFPKHPWTDQHGIEETTSLIDHAEVQHSDLYEIQLSSYNNFGTDSEHYTSSTTISLLHPSTSPR</sequence>
<reference evidence="7" key="2">
    <citation type="submission" date="2022-03" db="EMBL/GenBank/DDBJ databases">
        <title>Draft title - Genomic analysis of global carrot germplasm unveils the trajectory of domestication and the origin of high carotenoid orange carrot.</title>
        <authorList>
            <person name="Iorizzo M."/>
            <person name="Ellison S."/>
            <person name="Senalik D."/>
            <person name="Macko-Podgorni A."/>
            <person name="Grzebelus D."/>
            <person name="Bostan H."/>
            <person name="Rolling W."/>
            <person name="Curaba J."/>
            <person name="Simon P."/>
        </authorList>
    </citation>
    <scope>NUCLEOTIDE SEQUENCE</scope>
    <source>
        <tissue evidence="7">Leaf</tissue>
    </source>
</reference>
<evidence type="ECO:0000256" key="1">
    <source>
        <dbReference type="ARBA" id="ARBA00022741"/>
    </source>
</evidence>
<dbReference type="AlphaFoldDB" id="A0AAF0X7N7"/>
<dbReference type="GO" id="GO:0004674">
    <property type="term" value="F:protein serine/threonine kinase activity"/>
    <property type="evidence" value="ECO:0007669"/>
    <property type="project" value="TreeGrafter"/>
</dbReference>
<dbReference type="GO" id="GO:0005524">
    <property type="term" value="F:ATP binding"/>
    <property type="evidence" value="ECO:0007669"/>
    <property type="project" value="UniProtKB-KW"/>
</dbReference>
<evidence type="ECO:0000313" key="8">
    <source>
        <dbReference type="Proteomes" id="UP000077755"/>
    </source>
</evidence>
<evidence type="ECO:0000259" key="6">
    <source>
        <dbReference type="SMART" id="SM00220"/>
    </source>
</evidence>
<dbReference type="Pfam" id="PF00069">
    <property type="entry name" value="Pkinase"/>
    <property type="match status" value="1"/>
</dbReference>
<dbReference type="EMBL" id="CP093347">
    <property type="protein sequence ID" value="WOH01997.1"/>
    <property type="molecule type" value="Genomic_DNA"/>
</dbReference>
<keyword evidence="8" id="KW-1185">Reference proteome</keyword>
<protein>
    <recommendedName>
        <fullName evidence="6">Protein kinase domain-containing protein</fullName>
    </recommendedName>
</protein>
<keyword evidence="5" id="KW-0732">Signal</keyword>
<evidence type="ECO:0000313" key="7">
    <source>
        <dbReference type="EMBL" id="WOH01997.1"/>
    </source>
</evidence>
<organism evidence="7 8">
    <name type="scientific">Daucus carota subsp. sativus</name>
    <name type="common">Carrot</name>
    <dbReference type="NCBI Taxonomy" id="79200"/>
    <lineage>
        <taxon>Eukaryota</taxon>
        <taxon>Viridiplantae</taxon>
        <taxon>Streptophyta</taxon>
        <taxon>Embryophyta</taxon>
        <taxon>Tracheophyta</taxon>
        <taxon>Spermatophyta</taxon>
        <taxon>Magnoliopsida</taxon>
        <taxon>eudicotyledons</taxon>
        <taxon>Gunneridae</taxon>
        <taxon>Pentapetalae</taxon>
        <taxon>asterids</taxon>
        <taxon>campanulids</taxon>
        <taxon>Apiales</taxon>
        <taxon>Apiaceae</taxon>
        <taxon>Apioideae</taxon>
        <taxon>Scandiceae</taxon>
        <taxon>Daucinae</taxon>
        <taxon>Daucus</taxon>
        <taxon>Daucus sect. Daucus</taxon>
    </lineage>
</organism>
<gene>
    <name evidence="7" type="ORF">DCAR_0521384</name>
</gene>
<keyword evidence="1" id="KW-0547">Nucleotide-binding</keyword>
<evidence type="ECO:0000256" key="3">
    <source>
        <dbReference type="ARBA" id="ARBA00047558"/>
    </source>
</evidence>
<dbReference type="FunFam" id="1.10.510.10:FF:000084">
    <property type="entry name" value="Wall-associated receptor kinase 2"/>
    <property type="match status" value="1"/>
</dbReference>
<dbReference type="SMART" id="SM00220">
    <property type="entry name" value="S_TKc"/>
    <property type="match status" value="1"/>
</dbReference>
<evidence type="ECO:0000256" key="2">
    <source>
        <dbReference type="ARBA" id="ARBA00022840"/>
    </source>
</evidence>
<keyword evidence="2" id="KW-0067">ATP-binding</keyword>
<proteinExistence type="predicted"/>
<comment type="catalytic activity">
    <reaction evidence="3">
        <text>L-seryl-[protein] + ATP = O-phospho-L-seryl-[protein] + ADP + H(+)</text>
        <dbReference type="Rhea" id="RHEA:17989"/>
        <dbReference type="Rhea" id="RHEA-COMP:9863"/>
        <dbReference type="Rhea" id="RHEA-COMP:11604"/>
        <dbReference type="ChEBI" id="CHEBI:15378"/>
        <dbReference type="ChEBI" id="CHEBI:29999"/>
        <dbReference type="ChEBI" id="CHEBI:30616"/>
        <dbReference type="ChEBI" id="CHEBI:83421"/>
        <dbReference type="ChEBI" id="CHEBI:456216"/>
    </reaction>
</comment>
<dbReference type="GO" id="GO:0005886">
    <property type="term" value="C:plasma membrane"/>
    <property type="evidence" value="ECO:0007669"/>
    <property type="project" value="TreeGrafter"/>
</dbReference>
<evidence type="ECO:0000256" key="5">
    <source>
        <dbReference type="SAM" id="SignalP"/>
    </source>
</evidence>
<dbReference type="PROSITE" id="PS00108">
    <property type="entry name" value="PROTEIN_KINASE_ST"/>
    <property type="match status" value="1"/>
</dbReference>
<feature type="domain" description="Protein kinase" evidence="6">
    <location>
        <begin position="2"/>
        <end position="237"/>
    </location>
</feature>
<reference evidence="7" key="1">
    <citation type="journal article" date="2016" name="Nat. Genet.">
        <title>A high-quality carrot genome assembly provides new insights into carotenoid accumulation and asterid genome evolution.</title>
        <authorList>
            <person name="Iorizzo M."/>
            <person name="Ellison S."/>
            <person name="Senalik D."/>
            <person name="Zeng P."/>
            <person name="Satapoomin P."/>
            <person name="Huang J."/>
            <person name="Bowman M."/>
            <person name="Iovene M."/>
            <person name="Sanseverino W."/>
            <person name="Cavagnaro P."/>
            <person name="Yildiz M."/>
            <person name="Macko-Podgorni A."/>
            <person name="Moranska E."/>
            <person name="Grzebelus E."/>
            <person name="Grzebelus D."/>
            <person name="Ashrafi H."/>
            <person name="Zheng Z."/>
            <person name="Cheng S."/>
            <person name="Spooner D."/>
            <person name="Van Deynze A."/>
            <person name="Simon P."/>
        </authorList>
    </citation>
    <scope>NUCLEOTIDE SEQUENCE</scope>
    <source>
        <tissue evidence="7">Leaf</tissue>
    </source>
</reference>
<dbReference type="InterPro" id="IPR045274">
    <property type="entry name" value="WAK-like"/>
</dbReference>